<keyword evidence="1" id="KW-1133">Transmembrane helix</keyword>
<feature type="transmembrane region" description="Helical" evidence="1">
    <location>
        <begin position="34"/>
        <end position="58"/>
    </location>
</feature>
<reference evidence="2" key="1">
    <citation type="submission" date="2019-02" db="EMBL/GenBank/DDBJ databases">
        <authorList>
            <person name="Gruber-Vodicka R. H."/>
            <person name="Seah K. B. B."/>
        </authorList>
    </citation>
    <scope>NUCLEOTIDE SEQUENCE</scope>
    <source>
        <strain evidence="2">BECK_BY7</strain>
    </source>
</reference>
<evidence type="ECO:0000313" key="2">
    <source>
        <dbReference type="EMBL" id="VFK19128.1"/>
    </source>
</evidence>
<keyword evidence="1" id="KW-0472">Membrane</keyword>
<name>A0A450WQ57_9GAMM</name>
<evidence type="ECO:0000256" key="1">
    <source>
        <dbReference type="SAM" id="Phobius"/>
    </source>
</evidence>
<gene>
    <name evidence="2" type="ORF">BECKLFY1418C_GA0070996_105323</name>
</gene>
<accession>A0A450WQ57</accession>
<feature type="transmembrane region" description="Helical" evidence="1">
    <location>
        <begin position="7"/>
        <end position="28"/>
    </location>
</feature>
<dbReference type="EMBL" id="CAADFN010000053">
    <property type="protein sequence ID" value="VFK19128.1"/>
    <property type="molecule type" value="Genomic_DNA"/>
</dbReference>
<sequence length="324" mass="37322">MSIKFKKWIIILLFIYVTIIVGLIYVDLIEAHTITYIVIGLLTALISWLATHGLTHWLDRDEKERIYRKVHKIDEVLNLLRGRSLSMVRKNRKDLPDEYFLDIFKNAELVKISGIANTAFIHSILDDEKHPLIMSLKRNKGVTVEVLLCHPESSYIRDTRDKKEEEKTGRSSPASSDILTSINNLCKLQKKHSTEKLSKNSRMIIRLSNHPINVSITYVKVEEVNPRQTFLVGFLIHHDLGNNLPIYDIQESTESSDIGEFRKVCLKNFDELFKDSRENKILTWNEEGCFFDESCLTEKPVDCGGKYTTLGAINDEGKSVITRQ</sequence>
<organism evidence="2">
    <name type="scientific">Candidatus Kentrum sp. LFY</name>
    <dbReference type="NCBI Taxonomy" id="2126342"/>
    <lineage>
        <taxon>Bacteria</taxon>
        <taxon>Pseudomonadati</taxon>
        <taxon>Pseudomonadota</taxon>
        <taxon>Gammaproteobacteria</taxon>
        <taxon>Candidatus Kentrum</taxon>
    </lineage>
</organism>
<proteinExistence type="predicted"/>
<keyword evidence="1" id="KW-0812">Transmembrane</keyword>
<protein>
    <submittedName>
        <fullName evidence="2">Uncharacterized protein</fullName>
    </submittedName>
</protein>
<dbReference type="AlphaFoldDB" id="A0A450WQ57"/>